<dbReference type="eggNOG" id="COG0687">
    <property type="taxonomic scope" value="Bacteria"/>
</dbReference>
<keyword evidence="5" id="KW-0472">Membrane</keyword>
<evidence type="ECO:0000313" key="6">
    <source>
        <dbReference type="EMBL" id="KIX85584.1"/>
    </source>
</evidence>
<dbReference type="PANTHER" id="PTHR30222:SF17">
    <property type="entry name" value="SPERMIDINE_PUTRESCINE-BINDING PERIPLASMIC PROTEIN"/>
    <property type="match status" value="1"/>
</dbReference>
<comment type="caution">
    <text evidence="6">The sequence shown here is derived from an EMBL/GenBank/DDBJ whole genome shotgun (WGS) entry which is preliminary data.</text>
</comment>
<keyword evidence="5" id="KW-0812">Transmembrane</keyword>
<comment type="subcellular location">
    <subcellularLocation>
        <location evidence="1">Periplasm</location>
    </subcellularLocation>
</comment>
<gene>
    <name evidence="6" type="ORF">J120_01315</name>
</gene>
<dbReference type="Pfam" id="PF13416">
    <property type="entry name" value="SBP_bac_8"/>
    <property type="match status" value="1"/>
</dbReference>
<dbReference type="PANTHER" id="PTHR30222">
    <property type="entry name" value="SPERMIDINE/PUTRESCINE-BINDING PERIPLASMIC PROTEIN"/>
    <property type="match status" value="1"/>
</dbReference>
<dbReference type="AlphaFoldDB" id="A0A0D2GQD2"/>
<name>A0A0D2GQD2_9BACT</name>
<evidence type="ECO:0000256" key="4">
    <source>
        <dbReference type="ARBA" id="ARBA00022764"/>
    </source>
</evidence>
<organism evidence="6 7">
    <name type="scientific">candidate division TM6 bacterium JCVI TM6SC1</name>
    <dbReference type="NCBI Taxonomy" id="1306947"/>
    <lineage>
        <taxon>Bacteria</taxon>
        <taxon>Candidatus Babelota</taxon>
        <taxon>Vermiphilus</taxon>
    </lineage>
</organism>
<dbReference type="PRINTS" id="PR00909">
    <property type="entry name" value="SPERMDNBNDNG"/>
</dbReference>
<dbReference type="GO" id="GO:0015846">
    <property type="term" value="P:polyamine transport"/>
    <property type="evidence" value="ECO:0007669"/>
    <property type="project" value="InterPro"/>
</dbReference>
<evidence type="ECO:0000313" key="7">
    <source>
        <dbReference type="Proteomes" id="UP000032214"/>
    </source>
</evidence>
<keyword evidence="7" id="KW-1185">Reference proteome</keyword>
<dbReference type="Proteomes" id="UP000032214">
    <property type="component" value="Unassembled WGS sequence"/>
</dbReference>
<dbReference type="STRING" id="1306947.J120_01315"/>
<evidence type="ECO:0008006" key="8">
    <source>
        <dbReference type="Google" id="ProtNLM"/>
    </source>
</evidence>
<evidence type="ECO:0000256" key="5">
    <source>
        <dbReference type="SAM" id="Phobius"/>
    </source>
</evidence>
<evidence type="ECO:0000256" key="1">
    <source>
        <dbReference type="ARBA" id="ARBA00004418"/>
    </source>
</evidence>
<proteinExistence type="predicted"/>
<sequence>MIYQYFYKRLFVWLLIICFWLSVIGLFILSPLIGNYIGSGRNTLNIFTWPRLLDPGYIEQFEKETGIKVNISYYESNQDLYSKILSTKGKGYDLIIPSDHTIELLARKGFLKVLDHSKFTFWNDINPGLLGHYFDKDNKYSVPFFWGVYGLGINKAVIDAKLREKPSWSLIFDSRNCPANTIAMTDDARDMILITAQYLFGSIDNLTEEKLQQITDTLILQKKCVQIYTEARAEDVLLGRSASIVTTMGPALWNALQYDPQVSFIIPVEGTFAVIDSLAIPESSTKAELAYKFINYLFRPDILAYHLKKYGFCSPSLKVSSSVAPSMCQLPGPGVDFFRNVISLDKVNDIWVSLMAS</sequence>
<accession>A0A0D2GQD2</accession>
<evidence type="ECO:0000256" key="2">
    <source>
        <dbReference type="ARBA" id="ARBA00022448"/>
    </source>
</evidence>
<dbReference type="InterPro" id="IPR006059">
    <property type="entry name" value="SBP"/>
</dbReference>
<dbReference type="Gene3D" id="3.40.190.10">
    <property type="entry name" value="Periplasmic binding protein-like II"/>
    <property type="match status" value="2"/>
</dbReference>
<dbReference type="InterPro" id="IPR001188">
    <property type="entry name" value="Sperm_putr-bd"/>
</dbReference>
<keyword evidence="3" id="KW-0732">Signal</keyword>
<protein>
    <recommendedName>
        <fullName evidence="8">ABC transporter substrate-binding protein</fullName>
    </recommendedName>
</protein>
<feature type="transmembrane region" description="Helical" evidence="5">
    <location>
        <begin position="12"/>
        <end position="33"/>
    </location>
</feature>
<dbReference type="GO" id="GO:0042597">
    <property type="term" value="C:periplasmic space"/>
    <property type="evidence" value="ECO:0007669"/>
    <property type="project" value="UniProtKB-SubCell"/>
</dbReference>
<keyword evidence="4" id="KW-0574">Periplasm</keyword>
<keyword evidence="5" id="KW-1133">Transmembrane helix</keyword>
<keyword evidence="2" id="KW-0813">Transport</keyword>
<reference evidence="6 7" key="1">
    <citation type="journal article" date="2013" name="Proc. Natl. Acad. Sci. U.S.A.">
        <title>Candidate phylum TM6 genome recovered from a hospital sink biofilm provides genomic insights into this uncultivated phylum.</title>
        <authorList>
            <person name="McLean J.S."/>
            <person name="Lombardo M.J."/>
            <person name="Badger J.H."/>
            <person name="Edlund A."/>
            <person name="Novotny M."/>
            <person name="Yee-Greenbaum J."/>
            <person name="Vyahhi N."/>
            <person name="Hall A.P."/>
            <person name="Yang Y."/>
            <person name="Dupont C.L."/>
            <person name="Ziegler M.G."/>
            <person name="Chitsaz H."/>
            <person name="Allen A.E."/>
            <person name="Yooseph S."/>
            <person name="Tesler G."/>
            <person name="Pevzner P.A."/>
            <person name="Friedman R.M."/>
            <person name="Nealson K.H."/>
            <person name="Venter J.C."/>
            <person name="Lasken R.S."/>
        </authorList>
    </citation>
    <scope>NUCLEOTIDE SEQUENCE [LARGE SCALE GENOMIC DNA]</scope>
    <source>
        <strain evidence="6 7">TM6SC1</strain>
    </source>
</reference>
<dbReference type="SUPFAM" id="SSF53850">
    <property type="entry name" value="Periplasmic binding protein-like II"/>
    <property type="match status" value="1"/>
</dbReference>
<evidence type="ECO:0000256" key="3">
    <source>
        <dbReference type="ARBA" id="ARBA00022729"/>
    </source>
</evidence>
<dbReference type="GO" id="GO:0019808">
    <property type="term" value="F:polyamine binding"/>
    <property type="evidence" value="ECO:0007669"/>
    <property type="project" value="InterPro"/>
</dbReference>
<dbReference type="EMBL" id="ARQD01000001">
    <property type="protein sequence ID" value="KIX85584.1"/>
    <property type="molecule type" value="Genomic_DNA"/>
</dbReference>
<dbReference type="CDD" id="cd13590">
    <property type="entry name" value="PBP2_PotD_PotF_like"/>
    <property type="match status" value="1"/>
</dbReference>